<dbReference type="Gene3D" id="3.20.20.150">
    <property type="entry name" value="Divalent-metal-dependent TIM barrel enzymes"/>
    <property type="match status" value="1"/>
</dbReference>
<dbReference type="InterPro" id="IPR007801">
    <property type="entry name" value="MbnB/TglH/ChrH"/>
</dbReference>
<gene>
    <name evidence="1" type="ORF">B0180_01920</name>
    <name evidence="2" type="ORF">U0021_06615</name>
</gene>
<keyword evidence="4" id="KW-1185">Reference proteome</keyword>
<dbReference type="AlphaFoldDB" id="A0A1S9ZPR6"/>
<evidence type="ECO:0000313" key="1">
    <source>
        <dbReference type="EMBL" id="OOR85569.1"/>
    </source>
</evidence>
<evidence type="ECO:0000313" key="3">
    <source>
        <dbReference type="Proteomes" id="UP000190322"/>
    </source>
</evidence>
<reference evidence="2 4" key="2">
    <citation type="submission" date="2023-12" db="EMBL/GenBank/DDBJ databases">
        <title>Genome sequencing and assembly of bacterial species from a model synthetic community.</title>
        <authorList>
            <person name="Hogle S.L."/>
        </authorList>
    </citation>
    <scope>NUCLEOTIDE SEQUENCE [LARGE SCALE GENOMIC DNA]</scope>
    <source>
        <strain evidence="2 4">HAMBI_2792</strain>
    </source>
</reference>
<dbReference type="EMBL" id="CP139961">
    <property type="protein sequence ID" value="WQE03424.1"/>
    <property type="molecule type" value="Genomic_DNA"/>
</dbReference>
<proteinExistence type="predicted"/>
<dbReference type="InterPro" id="IPR036237">
    <property type="entry name" value="Xyl_isomerase-like_sf"/>
</dbReference>
<dbReference type="RefSeq" id="WP_078255414.1">
    <property type="nucleotide sequence ID" value="NZ_CP139961.1"/>
</dbReference>
<protein>
    <submittedName>
        <fullName evidence="2">DUF692 domain-containing protein</fullName>
    </submittedName>
</protein>
<evidence type="ECO:0000313" key="4">
    <source>
        <dbReference type="Proteomes" id="UP001324384"/>
    </source>
</evidence>
<dbReference type="SUPFAM" id="SSF51658">
    <property type="entry name" value="Xylose isomerase-like"/>
    <property type="match status" value="1"/>
</dbReference>
<dbReference type="EMBL" id="MUXT01000001">
    <property type="protein sequence ID" value="OOR85569.1"/>
    <property type="molecule type" value="Genomic_DNA"/>
</dbReference>
<dbReference type="PANTHER" id="PTHR42194">
    <property type="entry name" value="UPF0276 PROTEIN HI_1600"/>
    <property type="match status" value="1"/>
</dbReference>
<name>A0A1S9ZPR6_9GAMM</name>
<sequence>MSTIKQVKSQSVVPMGAGMGFRREMMAQMDGRYSLSHEIDFFEVSPENWMNSQGVMGGRFDALLRSYSERFDFVCHGLSLSIGGTRQLDVQHVKNIKQFMQRHEIELFTEHLAWCGDSKGYLYDLLPMPCTSEAVTWVADRISQVQDILGRQIGLENASYYYRPKESEMSDCEFITAVIEEADCLLHLDVNNIFVNSQNFGFDAQEYLHQLPLERVCYLHVAGHYADHDGLIIDTHGESVVNQVWALLESTYDEIYQRTAKTADMIPTCLERDFNFPSLEQLIDEVNHIRWLQSAQVENLSKTKTI</sequence>
<accession>A0A1S9ZPR6</accession>
<reference evidence="1 3" key="1">
    <citation type="submission" date="2017-02" db="EMBL/GenBank/DDBJ databases">
        <title>Draft genome sequence of Moraxella canis CCUG 8415A type strain.</title>
        <authorList>
            <person name="Engstrom-Jakobsson H."/>
            <person name="Salva-Serra F."/>
            <person name="Thorell K."/>
            <person name="Gonzales-Siles L."/>
            <person name="Karlsson R."/>
            <person name="Boulund F."/>
            <person name="Engstrand L."/>
            <person name="Moore E."/>
        </authorList>
    </citation>
    <scope>NUCLEOTIDE SEQUENCE [LARGE SCALE GENOMIC DNA]</scope>
    <source>
        <strain evidence="1 3">CCUG 8415A</strain>
    </source>
</reference>
<dbReference type="Proteomes" id="UP001324384">
    <property type="component" value="Chromosome"/>
</dbReference>
<dbReference type="Proteomes" id="UP000190322">
    <property type="component" value="Unassembled WGS sequence"/>
</dbReference>
<dbReference type="PANTHER" id="PTHR42194:SF1">
    <property type="entry name" value="UPF0276 PROTEIN HI_1600"/>
    <property type="match status" value="1"/>
</dbReference>
<evidence type="ECO:0000313" key="2">
    <source>
        <dbReference type="EMBL" id="WQE03424.1"/>
    </source>
</evidence>
<dbReference type="NCBIfam" id="NF003818">
    <property type="entry name" value="PRK05409.1"/>
    <property type="match status" value="1"/>
</dbReference>
<dbReference type="Pfam" id="PF05114">
    <property type="entry name" value="MbnB_TglH_ChrH"/>
    <property type="match status" value="1"/>
</dbReference>
<organism evidence="1 3">
    <name type="scientific">Moraxella canis</name>
    <dbReference type="NCBI Taxonomy" id="90239"/>
    <lineage>
        <taxon>Bacteria</taxon>
        <taxon>Pseudomonadati</taxon>
        <taxon>Pseudomonadota</taxon>
        <taxon>Gammaproteobacteria</taxon>
        <taxon>Moraxellales</taxon>
        <taxon>Moraxellaceae</taxon>
        <taxon>Moraxella</taxon>
    </lineage>
</organism>